<feature type="region of interest" description="Disordered" evidence="4">
    <location>
        <begin position="491"/>
        <end position="510"/>
    </location>
</feature>
<dbReference type="AlphaFoldDB" id="W9R719"/>
<evidence type="ECO:0000259" key="5">
    <source>
        <dbReference type="PROSITE" id="PS50172"/>
    </source>
</evidence>
<dbReference type="PANTHER" id="PTHR23196:SF1">
    <property type="entry name" value="PAX-INTERACTING PROTEIN 1"/>
    <property type="match status" value="1"/>
</dbReference>
<organism evidence="6 7">
    <name type="scientific">Morus notabilis</name>
    <dbReference type="NCBI Taxonomy" id="981085"/>
    <lineage>
        <taxon>Eukaryota</taxon>
        <taxon>Viridiplantae</taxon>
        <taxon>Streptophyta</taxon>
        <taxon>Embryophyta</taxon>
        <taxon>Tracheophyta</taxon>
        <taxon>Spermatophyta</taxon>
        <taxon>Magnoliopsida</taxon>
        <taxon>eudicotyledons</taxon>
        <taxon>Gunneridae</taxon>
        <taxon>Pentapetalae</taxon>
        <taxon>rosids</taxon>
        <taxon>fabids</taxon>
        <taxon>Rosales</taxon>
        <taxon>Moraceae</taxon>
        <taxon>Moreae</taxon>
        <taxon>Morus</taxon>
    </lineage>
</organism>
<name>W9R719_9ROSA</name>
<evidence type="ECO:0000256" key="2">
    <source>
        <dbReference type="ARBA" id="ARBA00022763"/>
    </source>
</evidence>
<dbReference type="PROSITE" id="PS50172">
    <property type="entry name" value="BRCT"/>
    <property type="match status" value="1"/>
</dbReference>
<feature type="region of interest" description="Disordered" evidence="4">
    <location>
        <begin position="689"/>
        <end position="720"/>
    </location>
</feature>
<evidence type="ECO:0000313" key="6">
    <source>
        <dbReference type="EMBL" id="EXB74824.1"/>
    </source>
</evidence>
<dbReference type="InterPro" id="IPR051579">
    <property type="entry name" value="DDR_Transcriptional_Reg"/>
</dbReference>
<dbReference type="InterPro" id="IPR036420">
    <property type="entry name" value="BRCT_dom_sf"/>
</dbReference>
<protein>
    <submittedName>
        <fullName evidence="6">PAX-interacting protein 1</fullName>
    </submittedName>
</protein>
<evidence type="ECO:0000256" key="3">
    <source>
        <dbReference type="ARBA" id="ARBA00023242"/>
    </source>
</evidence>
<dbReference type="GO" id="GO:0006974">
    <property type="term" value="P:DNA damage response"/>
    <property type="evidence" value="ECO:0007669"/>
    <property type="project" value="UniProtKB-KW"/>
</dbReference>
<sequence>MEEVGHGDDLLQSTMLLDDTEMVEDAFETQMVDLAGETQVTDFGGETQEADICGETQVLDDDNCFEHMETQLLDDYGNEDVSDSDGEGSDATEVLGDKDDLTDDFLVGEGECHSVDKKKGQFFLVCNNDLKLIEQPNGASHQQNNGGSGTMRFTSVRAASLRASGLAARNMALKETKSASSSIPTNNLASEKTDVSVTDNAVSAMEPGKEGDQERDLGRYNGIVNSSKDENMARGGNLTARKLFTEDLDIETEELPRDTNGGEELVKLRTYDLAGLSYVDSQEPGELSQANALDFVDRFIKENVAEFDKEIVRGSTAGNSKCVSSIKGPQKLAKKANEQSMIGELGIYDWDDSHEDEGGGDIFHRRKEDFFGGGSLGRRPLKTGVNGLHELKDGKKQVNGNDKRMDIFNSDTKLLLRNREVDKKVNEPEMKFRRNLINELDKQLEKNPTKADVPEMLDVGFDTQMAAEAMEALFYGEDAANCDVNDACHGVKKNSSSLEGPKQPSSRKRSCLNVVGNASGQSMKTRRVGAISNNVSSVSSEKQSKNVRKQKEVVLVTMKSENFRKWSQENIKKRKAGSLERGINYVDDCTATLSGGSSLNKQHTQEKIGSLEPIAHRTRRSVRNTNIGIRASARLSSKDAQLNKTKNTKPKLDERFEKMEAFTDRSKNDALSCPRRKRSCRNLSCQINKSDNINDRSEPSATPEAGRTSSEDKRSCGKTGLSIDGQHVLSSVDLDLEGKLPQKRLERVGFGNAQSVQTSARLDESPREKLRPFDSSCTTPFNCKVPVSEVSPVCMGDEYFNQSRRRSLSKFLVREIKFSISGPQSTSPPKDLRKRREITDVRVLYSNHLDEDVIKRQKKILARLGVSLASSIIEATHFIADQFVRTRNMLEAIASGKPVVTHLWIESCGEANCFIDEKNYILRDAKKEKEFGFSMPTSLSCASQNPLLQGFKVFVTQNTKPGKEIISSLVKAVRGRAVETTGRSALKDGSLPNDLLILSCEEDYEICVPFLEKGATIYSSELILNGIVTQKLEYGRYRLFTDNMRIIRSTMRLKKDGCKFLSLTKSKRD</sequence>
<dbReference type="STRING" id="981085.W9R719"/>
<dbReference type="CDD" id="cd18432">
    <property type="entry name" value="BRCT_PAXIP1_rpt6_like"/>
    <property type="match status" value="1"/>
</dbReference>
<dbReference type="Gene3D" id="3.40.50.10190">
    <property type="entry name" value="BRCT domain"/>
    <property type="match status" value="2"/>
</dbReference>
<keyword evidence="2" id="KW-0227">DNA damage</keyword>
<reference evidence="7" key="1">
    <citation type="submission" date="2013-01" db="EMBL/GenBank/DDBJ databases">
        <title>Draft Genome Sequence of a Mulberry Tree, Morus notabilis C.K. Schneid.</title>
        <authorList>
            <person name="He N."/>
            <person name="Zhao S."/>
        </authorList>
    </citation>
    <scope>NUCLEOTIDE SEQUENCE</scope>
</reference>
<evidence type="ECO:0000313" key="7">
    <source>
        <dbReference type="Proteomes" id="UP000030645"/>
    </source>
</evidence>
<dbReference type="Pfam" id="PF16770">
    <property type="entry name" value="RTT107_BRCT_5"/>
    <property type="match status" value="1"/>
</dbReference>
<dbReference type="Proteomes" id="UP000030645">
    <property type="component" value="Unassembled WGS sequence"/>
</dbReference>
<evidence type="ECO:0000256" key="4">
    <source>
        <dbReference type="SAM" id="MobiDB-lite"/>
    </source>
</evidence>
<dbReference type="Pfam" id="PF16589">
    <property type="entry name" value="BRCT_2"/>
    <property type="match status" value="1"/>
</dbReference>
<dbReference type="InterPro" id="IPR001357">
    <property type="entry name" value="BRCT_dom"/>
</dbReference>
<dbReference type="SUPFAM" id="SSF52113">
    <property type="entry name" value="BRCT domain"/>
    <property type="match status" value="1"/>
</dbReference>
<dbReference type="GO" id="GO:0005634">
    <property type="term" value="C:nucleus"/>
    <property type="evidence" value="ECO:0007669"/>
    <property type="project" value="UniProtKB-SubCell"/>
</dbReference>
<comment type="subcellular location">
    <subcellularLocation>
        <location evidence="1">Nucleus</location>
    </subcellularLocation>
</comment>
<dbReference type="eggNOG" id="KOG2043">
    <property type="taxonomic scope" value="Eukaryota"/>
</dbReference>
<gene>
    <name evidence="6" type="ORF">L484_023568</name>
</gene>
<dbReference type="CDD" id="cd17744">
    <property type="entry name" value="BRCT_MDC1_rpt1"/>
    <property type="match status" value="1"/>
</dbReference>
<feature type="region of interest" description="Disordered" evidence="4">
    <location>
        <begin position="74"/>
        <end position="96"/>
    </location>
</feature>
<feature type="domain" description="BRCT" evidence="5">
    <location>
        <begin position="833"/>
        <end position="922"/>
    </location>
</feature>
<accession>W9R719</accession>
<proteinExistence type="predicted"/>
<feature type="compositionally biased region" description="Acidic residues" evidence="4">
    <location>
        <begin position="76"/>
        <end position="90"/>
    </location>
</feature>
<keyword evidence="3" id="KW-0539">Nucleus</keyword>
<dbReference type="PANTHER" id="PTHR23196">
    <property type="entry name" value="PAX TRANSCRIPTION ACTIVATION DOMAIN INTERACTING PROTEIN"/>
    <property type="match status" value="1"/>
</dbReference>
<keyword evidence="7" id="KW-1185">Reference proteome</keyword>
<evidence type="ECO:0000256" key="1">
    <source>
        <dbReference type="ARBA" id="ARBA00004123"/>
    </source>
</evidence>
<dbReference type="EMBL" id="KE344659">
    <property type="protein sequence ID" value="EXB74824.1"/>
    <property type="molecule type" value="Genomic_DNA"/>
</dbReference>